<name>A0A397TRU4_9GLOM</name>
<dbReference type="Proteomes" id="UP000265703">
    <property type="component" value="Unassembled WGS sequence"/>
</dbReference>
<accession>A0A397TRU4</accession>
<organism evidence="1 2">
    <name type="scientific">Glomus cerebriforme</name>
    <dbReference type="NCBI Taxonomy" id="658196"/>
    <lineage>
        <taxon>Eukaryota</taxon>
        <taxon>Fungi</taxon>
        <taxon>Fungi incertae sedis</taxon>
        <taxon>Mucoromycota</taxon>
        <taxon>Glomeromycotina</taxon>
        <taxon>Glomeromycetes</taxon>
        <taxon>Glomerales</taxon>
        <taxon>Glomeraceae</taxon>
        <taxon>Glomus</taxon>
    </lineage>
</organism>
<sequence length="131" mass="15110">MVFQHRMPFNLNENRNNENQITSPLELFGINQVIRDTLNTFDSIMIFLMLKLIRKGMIEYQTNFDMDTVHEKILSHVEHGCKVDSSNVVILEPGGILSSDEGILESLQMYKKDLELTSEQYLDVVADEAIF</sequence>
<evidence type="ECO:0000313" key="2">
    <source>
        <dbReference type="Proteomes" id="UP000265703"/>
    </source>
</evidence>
<dbReference type="AlphaFoldDB" id="A0A397TRU4"/>
<dbReference type="EMBL" id="QKYT01000002">
    <property type="protein sequence ID" value="RIA99636.1"/>
    <property type="molecule type" value="Genomic_DNA"/>
</dbReference>
<protein>
    <submittedName>
        <fullName evidence="1">Uncharacterized protein</fullName>
    </submittedName>
</protein>
<reference evidence="1 2" key="1">
    <citation type="submission" date="2018-06" db="EMBL/GenBank/DDBJ databases">
        <title>Comparative genomics reveals the genomic features of Rhizophagus irregularis, R. cerebriforme, R. diaphanum and Gigaspora rosea, and their symbiotic lifestyle signature.</title>
        <authorList>
            <person name="Morin E."/>
            <person name="San Clemente H."/>
            <person name="Chen E.C.H."/>
            <person name="De La Providencia I."/>
            <person name="Hainaut M."/>
            <person name="Kuo A."/>
            <person name="Kohler A."/>
            <person name="Murat C."/>
            <person name="Tang N."/>
            <person name="Roy S."/>
            <person name="Loubradou J."/>
            <person name="Henrissat B."/>
            <person name="Grigoriev I.V."/>
            <person name="Corradi N."/>
            <person name="Roux C."/>
            <person name="Martin F.M."/>
        </authorList>
    </citation>
    <scope>NUCLEOTIDE SEQUENCE [LARGE SCALE GENOMIC DNA]</scope>
    <source>
        <strain evidence="1 2">DAOM 227022</strain>
    </source>
</reference>
<comment type="caution">
    <text evidence="1">The sequence shown here is derived from an EMBL/GenBank/DDBJ whole genome shotgun (WGS) entry which is preliminary data.</text>
</comment>
<evidence type="ECO:0000313" key="1">
    <source>
        <dbReference type="EMBL" id="RIA99636.1"/>
    </source>
</evidence>
<dbReference type="OrthoDB" id="2441256at2759"/>
<proteinExistence type="predicted"/>
<gene>
    <name evidence="1" type="ORF">C1645_730719</name>
</gene>
<keyword evidence="2" id="KW-1185">Reference proteome</keyword>